<sequence>MNEPRLEQTTLDINHWLSESKMSLSSTPNVRLNSGSRSSSQNNNRLSLGSWFNQNDGYDFLKVEHRIHRSNSLKQKDNVGQNANQISKSKNFIEPDSISEMGFPAITKRLSNHVVSRFRRKQRANSVSINPADLRDDILTFDGVLFYLSMSNGLAGSLTANSKKISFTSGLAELTRNSSNHQMRKHNFLKQPVPVNPIDTENQHIEMESYEIDLSNIAEVSLEMPANQAERSIIYIHCRNFKHAKIGLKQSSAESLYNKLIVDHQRMNNQQHSLLSSDTSSSSSTLIIADCRPLLCEYLHDNYHYRVRSDWVKYEKWYVNNFKIQFSQFNELDCACPSLPEIVIVPRKVGDKELESIANMSDGQRVPIITYLHRNNGNMIIRSTTYNSNRLPLRDLYHERIFDDKRNSLFELNVMANVPSLEDVERAHTKLRKACFKTIKINQQQQRKQYNEQLELHYNIDYCKHFWNKCSSWLHMMAKLLKLSSRLAEIVYKRESIGLVEKFDSNWNCLLSSLVQIFLDPERRTIKGFQQLLSKEWLYLSGYKRMDRRFGHEDIKYRPMNCPNHILFLLFLDTVHQLLQQNSQSFEFSSFYLILLLDYQVNSDLPTKEKYLEFETNQSHPLMMNPLFTTTATSSKPLRIKTHVTHMRFFTKLYFRSLGSQIPSRFTAEEFLYLTELDSRNLI</sequence>
<feature type="region of interest" description="Disordered" evidence="2">
    <location>
        <begin position="24"/>
        <end position="43"/>
    </location>
</feature>
<reference evidence="4" key="1">
    <citation type="submission" date="2020-06" db="EMBL/GenBank/DDBJ databases">
        <authorList>
            <person name="Ji K."/>
            <person name="Li J."/>
        </authorList>
    </citation>
    <scope>NUCLEOTIDE SEQUENCE</scope>
    <source>
        <strain evidence="4">JKM2019</strain>
        <tissue evidence="4">Whole body</tissue>
    </source>
</reference>
<evidence type="ECO:0000259" key="3">
    <source>
        <dbReference type="PROSITE" id="PS51339"/>
    </source>
</evidence>
<dbReference type="GO" id="GO:0106018">
    <property type="term" value="F:phosphatidylinositol-3,5-bisphosphate phosphatase activity"/>
    <property type="evidence" value="ECO:0007669"/>
    <property type="project" value="TreeGrafter"/>
</dbReference>
<feature type="domain" description="Myotubularin phosphatase" evidence="3">
    <location>
        <begin position="305"/>
        <end position="598"/>
    </location>
</feature>
<evidence type="ECO:0000256" key="2">
    <source>
        <dbReference type="SAM" id="MobiDB-lite"/>
    </source>
</evidence>
<dbReference type="InterPro" id="IPR029021">
    <property type="entry name" value="Prot-tyrosine_phosphatase-like"/>
</dbReference>
<dbReference type="InterPro" id="IPR030564">
    <property type="entry name" value="Myotubularin"/>
</dbReference>
<dbReference type="InterPro" id="IPR010569">
    <property type="entry name" value="Myotubularin-like_Pase_dom"/>
</dbReference>
<dbReference type="Pfam" id="PF06602">
    <property type="entry name" value="Myotub-related"/>
    <property type="match status" value="2"/>
</dbReference>
<dbReference type="OrthoDB" id="271628at2759"/>
<name>A0A9D4NWN6_DERFA</name>
<dbReference type="PROSITE" id="PS51339">
    <property type="entry name" value="PPASE_MYOTUBULARIN"/>
    <property type="match status" value="1"/>
</dbReference>
<feature type="compositionally biased region" description="Low complexity" evidence="2">
    <location>
        <begin position="31"/>
        <end position="43"/>
    </location>
</feature>
<reference evidence="4" key="2">
    <citation type="journal article" date="2021" name="World Allergy Organ. J.">
        <title>Chromosome-level assembly of Dermatophagoides farinae genome and transcriptome reveals two novel allergens Der f 37 and Der f 39.</title>
        <authorList>
            <person name="Chen J."/>
            <person name="Cai Z."/>
            <person name="Fan D."/>
            <person name="Hu J."/>
            <person name="Hou Y."/>
            <person name="He Y."/>
            <person name="Zhang Z."/>
            <person name="Zhao Z."/>
            <person name="Gao P."/>
            <person name="Hu W."/>
            <person name="Sun J."/>
            <person name="Li J."/>
            <person name="Ji K."/>
        </authorList>
    </citation>
    <scope>NUCLEOTIDE SEQUENCE</scope>
    <source>
        <strain evidence="4">JKM2019</strain>
    </source>
</reference>
<dbReference type="Proteomes" id="UP000828236">
    <property type="component" value="Unassembled WGS sequence"/>
</dbReference>
<dbReference type="EMBL" id="SDOV01000007">
    <property type="protein sequence ID" value="KAH7639512.1"/>
    <property type="molecule type" value="Genomic_DNA"/>
</dbReference>
<comment type="caution">
    <text evidence="4">The sequence shown here is derived from an EMBL/GenBank/DDBJ whole genome shotgun (WGS) entry which is preliminary data.</text>
</comment>
<evidence type="ECO:0000256" key="1">
    <source>
        <dbReference type="ARBA" id="ARBA00007471"/>
    </source>
</evidence>
<dbReference type="SUPFAM" id="SSF52799">
    <property type="entry name" value="(Phosphotyrosine protein) phosphatases II"/>
    <property type="match status" value="1"/>
</dbReference>
<protein>
    <recommendedName>
        <fullName evidence="3">Myotubularin phosphatase domain-containing protein</fullName>
    </recommendedName>
</protein>
<comment type="similarity">
    <text evidence="1">Belongs to the protein-tyrosine phosphatase family. Non-receptor class myotubularin subfamily.</text>
</comment>
<evidence type="ECO:0000313" key="4">
    <source>
        <dbReference type="EMBL" id="KAH7639512.1"/>
    </source>
</evidence>
<organism evidence="4">
    <name type="scientific">Dermatophagoides farinae</name>
    <name type="common">American house dust mite</name>
    <dbReference type="NCBI Taxonomy" id="6954"/>
    <lineage>
        <taxon>Eukaryota</taxon>
        <taxon>Metazoa</taxon>
        <taxon>Ecdysozoa</taxon>
        <taxon>Arthropoda</taxon>
        <taxon>Chelicerata</taxon>
        <taxon>Arachnida</taxon>
        <taxon>Acari</taxon>
        <taxon>Acariformes</taxon>
        <taxon>Sarcoptiformes</taxon>
        <taxon>Astigmata</taxon>
        <taxon>Psoroptidia</taxon>
        <taxon>Analgoidea</taxon>
        <taxon>Pyroglyphidae</taxon>
        <taxon>Dermatophagoidinae</taxon>
        <taxon>Dermatophagoides</taxon>
    </lineage>
</organism>
<dbReference type="GO" id="GO:0046856">
    <property type="term" value="P:phosphatidylinositol dephosphorylation"/>
    <property type="evidence" value="ECO:0007669"/>
    <property type="project" value="TreeGrafter"/>
</dbReference>
<dbReference type="GO" id="GO:0005737">
    <property type="term" value="C:cytoplasm"/>
    <property type="evidence" value="ECO:0007669"/>
    <property type="project" value="TreeGrafter"/>
</dbReference>
<accession>A0A9D4NWN6</accession>
<gene>
    <name evidence="4" type="ORF">HUG17_3545</name>
</gene>
<dbReference type="AlphaFoldDB" id="A0A9D4NWN6"/>
<proteinExistence type="inferred from homology"/>
<dbReference type="PANTHER" id="PTHR10807">
    <property type="entry name" value="MYOTUBULARIN-RELATED"/>
    <property type="match status" value="1"/>
</dbReference>
<dbReference type="GO" id="GO:0004438">
    <property type="term" value="F:phosphatidylinositol-3-phosphate phosphatase activity"/>
    <property type="evidence" value="ECO:0007669"/>
    <property type="project" value="TreeGrafter"/>
</dbReference>
<dbReference type="PANTHER" id="PTHR10807:SF110">
    <property type="entry name" value="FI17948P1"/>
    <property type="match status" value="1"/>
</dbReference>